<evidence type="ECO:0000313" key="11">
    <source>
        <dbReference type="WBParaSite" id="Pan_g7023.t1"/>
    </source>
</evidence>
<dbReference type="SUPFAM" id="SSF63737">
    <property type="entry name" value="Leukotriene A4 hydrolase N-terminal domain"/>
    <property type="match status" value="1"/>
</dbReference>
<dbReference type="InterPro" id="IPR045357">
    <property type="entry name" value="Aminopeptidase_N-like_N"/>
</dbReference>
<comment type="similarity">
    <text evidence="2">Belongs to the peptidase M1 family.</text>
</comment>
<evidence type="ECO:0000256" key="2">
    <source>
        <dbReference type="ARBA" id="ARBA00010136"/>
    </source>
</evidence>
<dbReference type="SUPFAM" id="SSF55486">
    <property type="entry name" value="Metalloproteases ('zincins'), catalytic domain"/>
    <property type="match status" value="1"/>
</dbReference>
<dbReference type="PANTHER" id="PTHR11533">
    <property type="entry name" value="PROTEASE M1 ZINC METALLOPROTEASE"/>
    <property type="match status" value="1"/>
</dbReference>
<keyword evidence="7" id="KW-0482">Metalloprotease</keyword>
<protein>
    <submittedName>
        <fullName evidence="11">Peptidase_M1 domain-containing protein</fullName>
    </submittedName>
</protein>
<dbReference type="InterPro" id="IPR014782">
    <property type="entry name" value="Peptidase_M1_dom"/>
</dbReference>
<proteinExistence type="inferred from homology"/>
<keyword evidence="5" id="KW-0378">Hydrolase</keyword>
<keyword evidence="4" id="KW-0479">Metal-binding</keyword>
<feature type="domain" description="Peptidase M1 membrane alanine aminopeptidase" evidence="8">
    <location>
        <begin position="280"/>
        <end position="383"/>
    </location>
</feature>
<dbReference type="GO" id="GO:0006508">
    <property type="term" value="P:proteolysis"/>
    <property type="evidence" value="ECO:0007669"/>
    <property type="project" value="UniProtKB-KW"/>
</dbReference>
<dbReference type="Pfam" id="PF17900">
    <property type="entry name" value="Peptidase_M1_N"/>
    <property type="match status" value="1"/>
</dbReference>
<dbReference type="AlphaFoldDB" id="A0A7E4W3F0"/>
<dbReference type="InterPro" id="IPR027268">
    <property type="entry name" value="Peptidase_M4/M1_CTD_sf"/>
</dbReference>
<dbReference type="Gene3D" id="2.60.40.1730">
    <property type="entry name" value="tricorn interacting facor f3 domain"/>
    <property type="match status" value="1"/>
</dbReference>
<evidence type="ECO:0000256" key="6">
    <source>
        <dbReference type="ARBA" id="ARBA00022833"/>
    </source>
</evidence>
<reference evidence="10" key="1">
    <citation type="journal article" date="2013" name="Genetics">
        <title>The draft genome and transcriptome of Panagrellus redivivus are shaped by the harsh demands of a free-living lifestyle.</title>
        <authorList>
            <person name="Srinivasan J."/>
            <person name="Dillman A.R."/>
            <person name="Macchietto M.G."/>
            <person name="Heikkinen L."/>
            <person name="Lakso M."/>
            <person name="Fracchia K.M."/>
            <person name="Antoshechkin I."/>
            <person name="Mortazavi A."/>
            <person name="Wong G."/>
            <person name="Sternberg P.W."/>
        </authorList>
    </citation>
    <scope>NUCLEOTIDE SEQUENCE [LARGE SCALE GENOMIC DNA]</scope>
    <source>
        <strain evidence="10">MT8872</strain>
    </source>
</reference>
<dbReference type="InterPro" id="IPR050344">
    <property type="entry name" value="Peptidase_M1_aminopeptidases"/>
</dbReference>
<dbReference type="GO" id="GO:0043171">
    <property type="term" value="P:peptide catabolic process"/>
    <property type="evidence" value="ECO:0007669"/>
    <property type="project" value="TreeGrafter"/>
</dbReference>
<dbReference type="Gene3D" id="1.10.390.10">
    <property type="entry name" value="Neutral Protease Domain 2"/>
    <property type="match status" value="1"/>
</dbReference>
<name>A0A7E4W3F0_PANRE</name>
<evidence type="ECO:0000256" key="3">
    <source>
        <dbReference type="ARBA" id="ARBA00022670"/>
    </source>
</evidence>
<keyword evidence="6" id="KW-0862">Zinc</keyword>
<evidence type="ECO:0000256" key="4">
    <source>
        <dbReference type="ARBA" id="ARBA00022723"/>
    </source>
</evidence>
<accession>A0A7E4W3F0</accession>
<feature type="domain" description="Aminopeptidase N-like N-terminal" evidence="9">
    <location>
        <begin position="48"/>
        <end position="244"/>
    </location>
</feature>
<dbReference type="WBParaSite" id="Pan_g7023.t1">
    <property type="protein sequence ID" value="Pan_g7023.t1"/>
    <property type="gene ID" value="Pan_g7023"/>
</dbReference>
<dbReference type="GO" id="GO:0042277">
    <property type="term" value="F:peptide binding"/>
    <property type="evidence" value="ECO:0007669"/>
    <property type="project" value="TreeGrafter"/>
</dbReference>
<evidence type="ECO:0000259" key="8">
    <source>
        <dbReference type="Pfam" id="PF01433"/>
    </source>
</evidence>
<comment type="cofactor">
    <cofactor evidence="1">
        <name>Zn(2+)</name>
        <dbReference type="ChEBI" id="CHEBI:29105"/>
    </cofactor>
</comment>
<keyword evidence="3" id="KW-0645">Protease</keyword>
<dbReference type="InterPro" id="IPR042097">
    <property type="entry name" value="Aminopeptidase_N-like_N_sf"/>
</dbReference>
<dbReference type="PRINTS" id="PR00756">
    <property type="entry name" value="ALADIPTASE"/>
</dbReference>
<evidence type="ECO:0000256" key="1">
    <source>
        <dbReference type="ARBA" id="ARBA00001947"/>
    </source>
</evidence>
<evidence type="ECO:0000313" key="10">
    <source>
        <dbReference type="Proteomes" id="UP000492821"/>
    </source>
</evidence>
<dbReference type="GO" id="GO:0016020">
    <property type="term" value="C:membrane"/>
    <property type="evidence" value="ECO:0007669"/>
    <property type="project" value="TreeGrafter"/>
</dbReference>
<dbReference type="GO" id="GO:0008270">
    <property type="term" value="F:zinc ion binding"/>
    <property type="evidence" value="ECO:0007669"/>
    <property type="project" value="InterPro"/>
</dbReference>
<evidence type="ECO:0000259" key="9">
    <source>
        <dbReference type="Pfam" id="PF17900"/>
    </source>
</evidence>
<keyword evidence="10" id="KW-1185">Reference proteome</keyword>
<dbReference type="PANTHER" id="PTHR11533:SF299">
    <property type="entry name" value="AMINOPEPTIDASE"/>
    <property type="match status" value="1"/>
</dbReference>
<dbReference type="GO" id="GO:0005615">
    <property type="term" value="C:extracellular space"/>
    <property type="evidence" value="ECO:0007669"/>
    <property type="project" value="TreeGrafter"/>
</dbReference>
<dbReference type="InterPro" id="IPR001930">
    <property type="entry name" value="Peptidase_M1"/>
</dbReference>
<dbReference type="Proteomes" id="UP000492821">
    <property type="component" value="Unassembled WGS sequence"/>
</dbReference>
<dbReference type="GO" id="GO:0070006">
    <property type="term" value="F:metalloaminopeptidase activity"/>
    <property type="evidence" value="ECO:0007669"/>
    <property type="project" value="TreeGrafter"/>
</dbReference>
<reference evidence="11" key="2">
    <citation type="submission" date="2020-10" db="UniProtKB">
        <authorList>
            <consortium name="WormBaseParasite"/>
        </authorList>
    </citation>
    <scope>IDENTIFICATION</scope>
</reference>
<evidence type="ECO:0000256" key="5">
    <source>
        <dbReference type="ARBA" id="ARBA00022801"/>
    </source>
</evidence>
<dbReference type="GO" id="GO:0005737">
    <property type="term" value="C:cytoplasm"/>
    <property type="evidence" value="ECO:0007669"/>
    <property type="project" value="TreeGrafter"/>
</dbReference>
<evidence type="ECO:0000256" key="7">
    <source>
        <dbReference type="ARBA" id="ARBA00023049"/>
    </source>
</evidence>
<sequence length="411" mass="46119">MLKCTCPLQTSTMLVFGGLLLLLGIFAFNSSATDEDALIIIPLPRALQPTSYELSVEVLLPPFDAGIGNVTFQNNGVVTIELKAIEETDKIVLNAANISITRCRLVNINGKDASTELTNITYDVPSQLVTIMSPFKFAINDTFQLAIDYSFVIRNDSCGMFNTPYQEGNVTHNVVQTDFEAINARRLVPCFDDPSFRSKWTVEVKAPIGYTVLSNTEKASDPNPAGPGFTLTRFNPTPPIPSYLLAIAVHDYPYLENVTSTGILYRFYGQQSKLDVCSEAFEFTGRLIDHLIERFKVVKFPSTKVDFIETERHPSGGMENFGLITLNAKIFCNVTDMPRFKNIIIHELIHQWFGNIVTMKDWSNAIMNEGLTEYYTELVVKELLGLCLVGTPSYYLWKYVEIPLEATYMTK</sequence>
<organism evidence="10 11">
    <name type="scientific">Panagrellus redivivus</name>
    <name type="common">Microworm</name>
    <dbReference type="NCBI Taxonomy" id="6233"/>
    <lineage>
        <taxon>Eukaryota</taxon>
        <taxon>Metazoa</taxon>
        <taxon>Ecdysozoa</taxon>
        <taxon>Nematoda</taxon>
        <taxon>Chromadorea</taxon>
        <taxon>Rhabditida</taxon>
        <taxon>Tylenchina</taxon>
        <taxon>Panagrolaimomorpha</taxon>
        <taxon>Panagrolaimoidea</taxon>
        <taxon>Panagrolaimidae</taxon>
        <taxon>Panagrellus</taxon>
    </lineage>
</organism>
<dbReference type="Pfam" id="PF01433">
    <property type="entry name" value="Peptidase_M1"/>
    <property type="match status" value="1"/>
</dbReference>